<evidence type="ECO:0000259" key="10">
    <source>
        <dbReference type="PROSITE" id="PS50119"/>
    </source>
</evidence>
<dbReference type="AlphaFoldDB" id="A0AAV1RX33"/>
<keyword evidence="2" id="KW-0479">Metal-binding</keyword>
<dbReference type="GO" id="GO:0009640">
    <property type="term" value="P:photomorphogenesis"/>
    <property type="evidence" value="ECO:0007669"/>
    <property type="project" value="TreeGrafter"/>
</dbReference>
<comment type="subcellular location">
    <subcellularLocation>
        <location evidence="1">Nucleus</location>
    </subcellularLocation>
</comment>
<keyword evidence="7" id="KW-0804">Transcription</keyword>
<keyword evidence="3" id="KW-0677">Repeat</keyword>
<dbReference type="Proteomes" id="UP001314170">
    <property type="component" value="Unassembled WGS sequence"/>
</dbReference>
<evidence type="ECO:0000256" key="1">
    <source>
        <dbReference type="ARBA" id="ARBA00004123"/>
    </source>
</evidence>
<dbReference type="InterPro" id="IPR051979">
    <property type="entry name" value="B-box_zinc_finger"/>
</dbReference>
<dbReference type="PANTHER" id="PTHR31832">
    <property type="entry name" value="B-BOX ZINC FINGER PROTEIN 22"/>
    <property type="match status" value="1"/>
</dbReference>
<keyword evidence="8" id="KW-0539">Nucleus</keyword>
<dbReference type="GO" id="GO:0006355">
    <property type="term" value="P:regulation of DNA-templated transcription"/>
    <property type="evidence" value="ECO:0007669"/>
    <property type="project" value="TreeGrafter"/>
</dbReference>
<keyword evidence="5" id="KW-0862">Zinc</keyword>
<keyword evidence="6" id="KW-0805">Transcription regulation</keyword>
<dbReference type="InterPro" id="IPR049808">
    <property type="entry name" value="CONSTANS-like_Bbox1"/>
</dbReference>
<dbReference type="SMART" id="SM00336">
    <property type="entry name" value="BBOX"/>
    <property type="match status" value="2"/>
</dbReference>
<keyword evidence="12" id="KW-1185">Reference proteome</keyword>
<accession>A0AAV1RX33</accession>
<dbReference type="Gene3D" id="3.30.160.60">
    <property type="entry name" value="Classic Zinc Finger"/>
    <property type="match status" value="1"/>
</dbReference>
<dbReference type="GO" id="GO:0005634">
    <property type="term" value="C:nucleus"/>
    <property type="evidence" value="ECO:0007669"/>
    <property type="project" value="UniProtKB-SubCell"/>
</dbReference>
<evidence type="ECO:0000256" key="7">
    <source>
        <dbReference type="ARBA" id="ARBA00023163"/>
    </source>
</evidence>
<gene>
    <name evidence="11" type="ORF">DCAF_LOCUS15112</name>
</gene>
<dbReference type="PANTHER" id="PTHR31832:SF63">
    <property type="entry name" value="B-BOX ZINC FINGER PROTEIN 23"/>
    <property type="match status" value="1"/>
</dbReference>
<comment type="caution">
    <text evidence="11">The sequence shown here is derived from an EMBL/GenBank/DDBJ whole genome shotgun (WGS) entry which is preliminary data.</text>
</comment>
<evidence type="ECO:0000256" key="3">
    <source>
        <dbReference type="ARBA" id="ARBA00022737"/>
    </source>
</evidence>
<name>A0AAV1RX33_9ROSI</name>
<evidence type="ECO:0000256" key="4">
    <source>
        <dbReference type="ARBA" id="ARBA00022771"/>
    </source>
</evidence>
<dbReference type="Pfam" id="PF00643">
    <property type="entry name" value="zf-B_box"/>
    <property type="match status" value="1"/>
</dbReference>
<evidence type="ECO:0000256" key="5">
    <source>
        <dbReference type="ARBA" id="ARBA00022833"/>
    </source>
</evidence>
<evidence type="ECO:0000256" key="6">
    <source>
        <dbReference type="ARBA" id="ARBA00023015"/>
    </source>
</evidence>
<reference evidence="11 12" key="1">
    <citation type="submission" date="2024-01" db="EMBL/GenBank/DDBJ databases">
        <authorList>
            <person name="Waweru B."/>
        </authorList>
    </citation>
    <scope>NUCLEOTIDE SEQUENCE [LARGE SCALE GENOMIC DNA]</scope>
</reference>
<dbReference type="EMBL" id="CAWUPB010001159">
    <property type="protein sequence ID" value="CAK7340033.1"/>
    <property type="molecule type" value="Genomic_DNA"/>
</dbReference>
<evidence type="ECO:0000256" key="2">
    <source>
        <dbReference type="ARBA" id="ARBA00022723"/>
    </source>
</evidence>
<evidence type="ECO:0000313" key="11">
    <source>
        <dbReference type="EMBL" id="CAK7340033.1"/>
    </source>
</evidence>
<dbReference type="GO" id="GO:0008270">
    <property type="term" value="F:zinc ion binding"/>
    <property type="evidence" value="ECO:0007669"/>
    <property type="project" value="UniProtKB-KW"/>
</dbReference>
<dbReference type="InterPro" id="IPR000315">
    <property type="entry name" value="Znf_B-box"/>
</dbReference>
<proteinExistence type="predicted"/>
<dbReference type="CDD" id="cd19821">
    <property type="entry name" value="Bbox1_BBX-like"/>
    <property type="match status" value="2"/>
</dbReference>
<dbReference type="SUPFAM" id="SSF57845">
    <property type="entry name" value="B-box zinc-binding domain"/>
    <property type="match status" value="1"/>
</dbReference>
<protein>
    <recommendedName>
        <fullName evidence="10">B box-type domain-containing protein</fullName>
    </recommendedName>
</protein>
<keyword evidence="4 9" id="KW-0863">Zinc-finger</keyword>
<feature type="domain" description="B box-type" evidence="10">
    <location>
        <begin position="1"/>
        <end position="47"/>
    </location>
</feature>
<organism evidence="11 12">
    <name type="scientific">Dovyalis caffra</name>
    <dbReference type="NCBI Taxonomy" id="77055"/>
    <lineage>
        <taxon>Eukaryota</taxon>
        <taxon>Viridiplantae</taxon>
        <taxon>Streptophyta</taxon>
        <taxon>Embryophyta</taxon>
        <taxon>Tracheophyta</taxon>
        <taxon>Spermatophyta</taxon>
        <taxon>Magnoliopsida</taxon>
        <taxon>eudicotyledons</taxon>
        <taxon>Gunneridae</taxon>
        <taxon>Pentapetalae</taxon>
        <taxon>rosids</taxon>
        <taxon>fabids</taxon>
        <taxon>Malpighiales</taxon>
        <taxon>Salicaceae</taxon>
        <taxon>Flacourtieae</taxon>
        <taxon>Dovyalis</taxon>
    </lineage>
</organism>
<sequence length="211" mass="23468">MKIQCDVCEKAEAEVLCCADEAVLCKGCDANVHAANKLFEKHQRLLLLKHPSSSSSTTSCSSSSQLPLCETCQERKGYIFCLEDRALLCRQCDISTHAASPYVLSHQRFLISDVKVSLQSTENSDVSFSSNTRNHPSRLAMPMDISFDFPADKENMTAMTIDLEAASTETTATFPGEPQFATEPHWPFDEVYGTSDFNFYDYSEVGSSRMD</sequence>
<evidence type="ECO:0000256" key="8">
    <source>
        <dbReference type="ARBA" id="ARBA00023242"/>
    </source>
</evidence>
<evidence type="ECO:0000313" key="12">
    <source>
        <dbReference type="Proteomes" id="UP001314170"/>
    </source>
</evidence>
<evidence type="ECO:0000256" key="9">
    <source>
        <dbReference type="PROSITE-ProRule" id="PRU00024"/>
    </source>
</evidence>
<dbReference type="PROSITE" id="PS50119">
    <property type="entry name" value="ZF_BBOX"/>
    <property type="match status" value="2"/>
</dbReference>
<feature type="domain" description="B box-type" evidence="10">
    <location>
        <begin position="64"/>
        <end position="111"/>
    </location>
</feature>